<comment type="caution">
    <text evidence="2">The sequence shown here is derived from an EMBL/GenBank/DDBJ whole genome shotgun (WGS) entry which is preliminary data.</text>
</comment>
<dbReference type="Pfam" id="PF04977">
    <property type="entry name" value="DivIC"/>
    <property type="match status" value="1"/>
</dbReference>
<gene>
    <name evidence="2" type="ORF">HQ43_00480</name>
</gene>
<proteinExistence type="predicted"/>
<evidence type="ECO:0008006" key="4">
    <source>
        <dbReference type="Google" id="ProtNLM"/>
    </source>
</evidence>
<name>A0ABR4XNQ9_9PORP</name>
<evidence type="ECO:0000313" key="3">
    <source>
        <dbReference type="Proteomes" id="UP000030101"/>
    </source>
</evidence>
<dbReference type="Proteomes" id="UP000030101">
    <property type="component" value="Unassembled WGS sequence"/>
</dbReference>
<accession>A0ABR4XNQ9</accession>
<protein>
    <recommendedName>
        <fullName evidence="4">Septum formation initiator</fullName>
    </recommendedName>
</protein>
<evidence type="ECO:0000256" key="1">
    <source>
        <dbReference type="SAM" id="Coils"/>
    </source>
</evidence>
<organism evidence="2 3">
    <name type="scientific">Porphyromonas canoris</name>
    <dbReference type="NCBI Taxonomy" id="36875"/>
    <lineage>
        <taxon>Bacteria</taxon>
        <taxon>Pseudomonadati</taxon>
        <taxon>Bacteroidota</taxon>
        <taxon>Bacteroidia</taxon>
        <taxon>Bacteroidales</taxon>
        <taxon>Porphyromonadaceae</taxon>
        <taxon>Porphyromonas</taxon>
    </lineage>
</organism>
<dbReference type="EMBL" id="JQZV01000001">
    <property type="protein sequence ID" value="KGN93648.1"/>
    <property type="molecule type" value="Genomic_DNA"/>
</dbReference>
<dbReference type="InterPro" id="IPR007060">
    <property type="entry name" value="FtsL/DivIC"/>
</dbReference>
<keyword evidence="1" id="KW-0175">Coiled coil</keyword>
<reference evidence="2 3" key="1">
    <citation type="submission" date="2014-08" db="EMBL/GenBank/DDBJ databases">
        <title>Porphyromonas canoris strain:OH2762 Genome sequencing.</title>
        <authorList>
            <person name="Wallis C."/>
            <person name="Deusch O."/>
            <person name="O'Flynn C."/>
            <person name="Davis I."/>
            <person name="Jospin G."/>
            <person name="Darling A.E."/>
            <person name="Coil D.A."/>
            <person name="Alexiev A."/>
            <person name="Horsfall A."/>
            <person name="Kirkwood N."/>
            <person name="Harris S."/>
            <person name="Eisen J.A."/>
        </authorList>
    </citation>
    <scope>NUCLEOTIDE SEQUENCE [LARGE SCALE GENOMIC DNA]</scope>
    <source>
        <strain evidence="3">COT-108 OH2762</strain>
    </source>
</reference>
<feature type="coiled-coil region" evidence="1">
    <location>
        <begin position="30"/>
        <end position="64"/>
    </location>
</feature>
<sequence length="99" mass="11735">MSGKITPGRLFAILIALFLLWPSDDNLYNQMKYYDQINELEREKAELQKQIATEKEMLEELQFDKSELERFARETFLMKAPNEDLYIIDREKVKNLSGS</sequence>
<keyword evidence="3" id="KW-1185">Reference proteome</keyword>
<evidence type="ECO:0000313" key="2">
    <source>
        <dbReference type="EMBL" id="KGN93648.1"/>
    </source>
</evidence>